<comment type="caution">
    <text evidence="2">The sequence shown here is derived from an EMBL/GenBank/DDBJ whole genome shotgun (WGS) entry which is preliminary data.</text>
</comment>
<keyword evidence="1" id="KW-0732">Signal</keyword>
<dbReference type="AlphaFoldDB" id="A0A9J5XC71"/>
<organism evidence="2 3">
    <name type="scientific">Solanum commersonii</name>
    <name type="common">Commerson's wild potato</name>
    <name type="synonym">Commerson's nightshade</name>
    <dbReference type="NCBI Taxonomy" id="4109"/>
    <lineage>
        <taxon>Eukaryota</taxon>
        <taxon>Viridiplantae</taxon>
        <taxon>Streptophyta</taxon>
        <taxon>Embryophyta</taxon>
        <taxon>Tracheophyta</taxon>
        <taxon>Spermatophyta</taxon>
        <taxon>Magnoliopsida</taxon>
        <taxon>eudicotyledons</taxon>
        <taxon>Gunneridae</taxon>
        <taxon>Pentapetalae</taxon>
        <taxon>asterids</taxon>
        <taxon>lamiids</taxon>
        <taxon>Solanales</taxon>
        <taxon>Solanaceae</taxon>
        <taxon>Solanoideae</taxon>
        <taxon>Solaneae</taxon>
        <taxon>Solanum</taxon>
    </lineage>
</organism>
<evidence type="ECO:0000256" key="1">
    <source>
        <dbReference type="SAM" id="SignalP"/>
    </source>
</evidence>
<gene>
    <name evidence="2" type="ORF">H5410_045246</name>
</gene>
<protein>
    <submittedName>
        <fullName evidence="2">Uncharacterized protein</fullName>
    </submittedName>
</protein>
<dbReference type="EMBL" id="JACXVP010000009">
    <property type="protein sequence ID" value="KAG5584812.1"/>
    <property type="molecule type" value="Genomic_DNA"/>
</dbReference>
<keyword evidence="3" id="KW-1185">Reference proteome</keyword>
<accession>A0A9J5XC71</accession>
<feature type="signal peptide" evidence="1">
    <location>
        <begin position="1"/>
        <end position="31"/>
    </location>
</feature>
<dbReference type="Proteomes" id="UP000824120">
    <property type="component" value="Chromosome 9"/>
</dbReference>
<evidence type="ECO:0000313" key="3">
    <source>
        <dbReference type="Proteomes" id="UP000824120"/>
    </source>
</evidence>
<feature type="chain" id="PRO_5039924830" evidence="1">
    <location>
        <begin position="32"/>
        <end position="92"/>
    </location>
</feature>
<proteinExistence type="predicted"/>
<evidence type="ECO:0000313" key="2">
    <source>
        <dbReference type="EMBL" id="KAG5584812.1"/>
    </source>
</evidence>
<sequence length="92" mass="10275">MKPSIANQSRANTLVVLHFLLLQFKLRITFSASKSHQQNSLKTTGKIPREIQIPLQRVRLVAGEFIRVDSVIEAHLTLFVDASASALSNYSL</sequence>
<reference evidence="2 3" key="1">
    <citation type="submission" date="2020-09" db="EMBL/GenBank/DDBJ databases">
        <title>De no assembly of potato wild relative species, Solanum commersonii.</title>
        <authorList>
            <person name="Cho K."/>
        </authorList>
    </citation>
    <scope>NUCLEOTIDE SEQUENCE [LARGE SCALE GENOMIC DNA]</scope>
    <source>
        <strain evidence="2">LZ3.2</strain>
        <tissue evidence="2">Leaf</tissue>
    </source>
</reference>
<name>A0A9J5XC71_SOLCO</name>